<protein>
    <submittedName>
        <fullName evidence="1">Uncharacterized protein</fullName>
    </submittedName>
</protein>
<proteinExistence type="predicted"/>
<dbReference type="Proteomes" id="UP000251960">
    <property type="component" value="Chromosome 8"/>
</dbReference>
<organism evidence="1 2">
    <name type="scientific">Zea mays</name>
    <name type="common">Maize</name>
    <dbReference type="NCBI Taxonomy" id="4577"/>
    <lineage>
        <taxon>Eukaryota</taxon>
        <taxon>Viridiplantae</taxon>
        <taxon>Streptophyta</taxon>
        <taxon>Embryophyta</taxon>
        <taxon>Tracheophyta</taxon>
        <taxon>Spermatophyta</taxon>
        <taxon>Magnoliopsida</taxon>
        <taxon>Liliopsida</taxon>
        <taxon>Poales</taxon>
        <taxon>Poaceae</taxon>
        <taxon>PACMAD clade</taxon>
        <taxon>Panicoideae</taxon>
        <taxon>Andropogonodae</taxon>
        <taxon>Andropogoneae</taxon>
        <taxon>Tripsacinae</taxon>
        <taxon>Zea</taxon>
    </lineage>
</organism>
<evidence type="ECO:0000313" key="2">
    <source>
        <dbReference type="Proteomes" id="UP000251960"/>
    </source>
</evidence>
<comment type="caution">
    <text evidence="1">The sequence shown here is derived from an EMBL/GenBank/DDBJ whole genome shotgun (WGS) entry which is preliminary data.</text>
</comment>
<dbReference type="EMBL" id="NCVQ01000009">
    <property type="protein sequence ID" value="PWZ12132.1"/>
    <property type="molecule type" value="Genomic_DNA"/>
</dbReference>
<evidence type="ECO:0000313" key="1">
    <source>
        <dbReference type="EMBL" id="PWZ12132.1"/>
    </source>
</evidence>
<name>A0A3L6DU67_MAIZE</name>
<reference evidence="1 2" key="1">
    <citation type="journal article" date="2018" name="Nat. Genet.">
        <title>Extensive intraspecific gene order and gene structural variations between Mo17 and other maize genomes.</title>
        <authorList>
            <person name="Sun S."/>
            <person name="Zhou Y."/>
            <person name="Chen J."/>
            <person name="Shi J."/>
            <person name="Zhao H."/>
            <person name="Zhao H."/>
            <person name="Song W."/>
            <person name="Zhang M."/>
            <person name="Cui Y."/>
            <person name="Dong X."/>
            <person name="Liu H."/>
            <person name="Ma X."/>
            <person name="Jiao Y."/>
            <person name="Wang B."/>
            <person name="Wei X."/>
            <person name="Stein J.C."/>
            <person name="Glaubitz J.C."/>
            <person name="Lu F."/>
            <person name="Yu G."/>
            <person name="Liang C."/>
            <person name="Fengler K."/>
            <person name="Li B."/>
            <person name="Rafalski A."/>
            <person name="Schnable P.S."/>
            <person name="Ware D.H."/>
            <person name="Buckler E.S."/>
            <person name="Lai J."/>
        </authorList>
    </citation>
    <scope>NUCLEOTIDE SEQUENCE [LARGE SCALE GENOMIC DNA]</scope>
    <source>
        <strain evidence="2">cv. Missouri 17</strain>
        <tissue evidence="1">Seedling</tissue>
    </source>
</reference>
<gene>
    <name evidence="1" type="ORF">Zm00014a_014434</name>
</gene>
<sequence length="70" mass="7884">MEASAPCAREEGLELGDGALAAAVWERRQGDGERRDDLMRHRWNSIGRRRGRLALVERSGCRPLAALRVR</sequence>
<accession>A0A3L6DU67</accession>
<dbReference type="AlphaFoldDB" id="A0A3L6DU67"/>